<dbReference type="AlphaFoldDB" id="C5LAZ7"/>
<accession>C5LAZ7</accession>
<organism evidence="2">
    <name type="scientific">Perkinsus marinus (strain ATCC 50983 / TXsc)</name>
    <dbReference type="NCBI Taxonomy" id="423536"/>
    <lineage>
        <taxon>Eukaryota</taxon>
        <taxon>Sar</taxon>
        <taxon>Alveolata</taxon>
        <taxon>Perkinsozoa</taxon>
        <taxon>Perkinsea</taxon>
        <taxon>Perkinsida</taxon>
        <taxon>Perkinsidae</taxon>
        <taxon>Perkinsus</taxon>
    </lineage>
</organism>
<dbReference type="EMBL" id="GG680896">
    <property type="protein sequence ID" value="EER06091.1"/>
    <property type="molecule type" value="Genomic_DNA"/>
</dbReference>
<reference evidence="1 2" key="1">
    <citation type="submission" date="2008-07" db="EMBL/GenBank/DDBJ databases">
        <authorList>
            <person name="El-Sayed N."/>
            <person name="Caler E."/>
            <person name="Inman J."/>
            <person name="Amedeo P."/>
            <person name="Hass B."/>
            <person name="Wortman J."/>
        </authorList>
    </citation>
    <scope>NUCLEOTIDE SEQUENCE [LARGE SCALE GENOMIC DNA]</scope>
    <source>
        <strain evidence="2">ATCC 50983 / TXsc</strain>
    </source>
</reference>
<keyword evidence="2" id="KW-1185">Reference proteome</keyword>
<gene>
    <name evidence="1" type="ORF">Pmar_PMAR021281</name>
</gene>
<dbReference type="InParanoid" id="C5LAZ7"/>
<dbReference type="Proteomes" id="UP000007800">
    <property type="component" value="Unassembled WGS sequence"/>
</dbReference>
<dbReference type="RefSeq" id="XP_002774275.1">
    <property type="nucleotide sequence ID" value="XM_002774229.1"/>
</dbReference>
<dbReference type="OMA" id="ESTQCAF"/>
<evidence type="ECO:0000313" key="1">
    <source>
        <dbReference type="EMBL" id="EER06091.1"/>
    </source>
</evidence>
<dbReference type="OrthoDB" id="10465130at2759"/>
<dbReference type="GeneID" id="9064795"/>
<protein>
    <submittedName>
        <fullName evidence="1">Uncharacterized protein</fullName>
    </submittedName>
</protein>
<proteinExistence type="predicted"/>
<evidence type="ECO:0000313" key="2">
    <source>
        <dbReference type="Proteomes" id="UP000007800"/>
    </source>
</evidence>
<name>C5LAZ7_PERM5</name>
<sequence>MFDALAQALMRPGLPTATVERIASRLVDSCDCNSTEKWDSLVLVLPAETLPCLALCTAERFPHQPQRASVVVERMRKILEGPGGENHRGPYTTAVARLSALGYSCDGWRDLVCPENPLAQVVGLSSKVTLARAQGGHRCEGLEGPLVTELNLQVDKEVAGQEWLGEFPPVLPCGDLHDAECNLVELMEVYSPHRLWFARRCLVAASMVASRELTSAPLVSFITRKSPTGEAHEICVRHDVGYVAAVVDLLATSFESGEKNEALWWSIFARLFDCSTTSERTLKILTEILDKMLPLESTQCAFRTLEKLALESFMDTESCRRSRWVAQSLHTIYHVAMRCGKNENSSWLEDRRLFIVHLIRTVSLDLCPDALLLVFECAMMFGASCQHLRCIAEAAVEGCEDADRQTMRWDLRRRMQGYENRGFIIEGLEAIESDTLPYWVHLSSDAVES</sequence>